<feature type="transmembrane region" description="Helical" evidence="1">
    <location>
        <begin position="278"/>
        <end position="295"/>
    </location>
</feature>
<dbReference type="GO" id="GO:0051082">
    <property type="term" value="F:unfolded protein binding"/>
    <property type="evidence" value="ECO:0007669"/>
    <property type="project" value="TreeGrafter"/>
</dbReference>
<feature type="transmembrane region" description="Helical" evidence="1">
    <location>
        <begin position="243"/>
        <end position="266"/>
    </location>
</feature>
<dbReference type="PANTHER" id="PTHR35329:SF1">
    <property type="entry name" value="CHITIN SYNTHASE EXPORT CHAPERONE"/>
    <property type="match status" value="1"/>
</dbReference>
<keyword evidence="3" id="KW-1185">Reference proteome</keyword>
<feature type="transmembrane region" description="Helical" evidence="1">
    <location>
        <begin position="99"/>
        <end position="121"/>
    </location>
</feature>
<dbReference type="GO" id="GO:0006457">
    <property type="term" value="P:protein folding"/>
    <property type="evidence" value="ECO:0007669"/>
    <property type="project" value="TreeGrafter"/>
</dbReference>
<dbReference type="EMBL" id="KN838584">
    <property type="protein sequence ID" value="KIK03046.1"/>
    <property type="molecule type" value="Genomic_DNA"/>
</dbReference>
<evidence type="ECO:0000256" key="1">
    <source>
        <dbReference type="SAM" id="Phobius"/>
    </source>
</evidence>
<dbReference type="AlphaFoldDB" id="A0A0C9XDW7"/>
<feature type="transmembrane region" description="Helical" evidence="1">
    <location>
        <begin position="204"/>
        <end position="231"/>
    </location>
</feature>
<keyword evidence="1" id="KW-0812">Transmembrane</keyword>
<proteinExistence type="predicted"/>
<keyword evidence="1" id="KW-1133">Transmembrane helix</keyword>
<reference evidence="3" key="2">
    <citation type="submission" date="2015-01" db="EMBL/GenBank/DDBJ databases">
        <title>Evolutionary Origins and Diversification of the Mycorrhizal Mutualists.</title>
        <authorList>
            <consortium name="DOE Joint Genome Institute"/>
            <consortium name="Mycorrhizal Genomics Consortium"/>
            <person name="Kohler A."/>
            <person name="Kuo A."/>
            <person name="Nagy L.G."/>
            <person name="Floudas D."/>
            <person name="Copeland A."/>
            <person name="Barry K.W."/>
            <person name="Cichocki N."/>
            <person name="Veneault-Fourrey C."/>
            <person name="LaButti K."/>
            <person name="Lindquist E.A."/>
            <person name="Lipzen A."/>
            <person name="Lundell T."/>
            <person name="Morin E."/>
            <person name="Murat C."/>
            <person name="Riley R."/>
            <person name="Ohm R."/>
            <person name="Sun H."/>
            <person name="Tunlid A."/>
            <person name="Henrissat B."/>
            <person name="Grigoriev I.V."/>
            <person name="Hibbett D.S."/>
            <person name="Martin F."/>
        </authorList>
    </citation>
    <scope>NUCLEOTIDE SEQUENCE [LARGE SCALE GENOMIC DNA]</scope>
    <source>
        <strain evidence="3">LaAM-08-1</strain>
    </source>
</reference>
<name>A0A0C9XDW7_9AGAR</name>
<feature type="transmembrane region" description="Helical" evidence="1">
    <location>
        <begin position="127"/>
        <end position="150"/>
    </location>
</feature>
<evidence type="ECO:0000313" key="3">
    <source>
        <dbReference type="Proteomes" id="UP000054477"/>
    </source>
</evidence>
<dbReference type="Proteomes" id="UP000054477">
    <property type="component" value="Unassembled WGS sequence"/>
</dbReference>
<dbReference type="Pfam" id="PF12271">
    <property type="entry name" value="Chs7"/>
    <property type="match status" value="1"/>
</dbReference>
<protein>
    <submittedName>
        <fullName evidence="2">Uncharacterized protein</fullName>
    </submittedName>
</protein>
<feature type="transmembrane region" description="Helical" evidence="1">
    <location>
        <begin position="67"/>
        <end position="87"/>
    </location>
</feature>
<dbReference type="PANTHER" id="PTHR35329">
    <property type="entry name" value="CHITIN SYNTHASE EXPORT CHAPERONE"/>
    <property type="match status" value="1"/>
</dbReference>
<organism evidence="2 3">
    <name type="scientific">Laccaria amethystina LaAM-08-1</name>
    <dbReference type="NCBI Taxonomy" id="1095629"/>
    <lineage>
        <taxon>Eukaryota</taxon>
        <taxon>Fungi</taxon>
        <taxon>Dikarya</taxon>
        <taxon>Basidiomycota</taxon>
        <taxon>Agaricomycotina</taxon>
        <taxon>Agaricomycetes</taxon>
        <taxon>Agaricomycetidae</taxon>
        <taxon>Agaricales</taxon>
        <taxon>Agaricineae</taxon>
        <taxon>Hydnangiaceae</taxon>
        <taxon>Laccaria</taxon>
    </lineage>
</organism>
<reference evidence="2 3" key="1">
    <citation type="submission" date="2014-04" db="EMBL/GenBank/DDBJ databases">
        <authorList>
            <consortium name="DOE Joint Genome Institute"/>
            <person name="Kuo A."/>
            <person name="Kohler A."/>
            <person name="Nagy L.G."/>
            <person name="Floudas D."/>
            <person name="Copeland A."/>
            <person name="Barry K.W."/>
            <person name="Cichocki N."/>
            <person name="Veneault-Fourrey C."/>
            <person name="LaButti K."/>
            <person name="Lindquist E.A."/>
            <person name="Lipzen A."/>
            <person name="Lundell T."/>
            <person name="Morin E."/>
            <person name="Murat C."/>
            <person name="Sun H."/>
            <person name="Tunlid A."/>
            <person name="Henrissat B."/>
            <person name="Grigoriev I.V."/>
            <person name="Hibbett D.S."/>
            <person name="Martin F."/>
            <person name="Nordberg H.P."/>
            <person name="Cantor M.N."/>
            <person name="Hua S.X."/>
        </authorList>
    </citation>
    <scope>NUCLEOTIDE SEQUENCE [LARGE SCALE GENOMIC DNA]</scope>
    <source>
        <strain evidence="2 3">LaAM-08-1</strain>
    </source>
</reference>
<dbReference type="OrthoDB" id="5582162at2759"/>
<dbReference type="GO" id="GO:0005789">
    <property type="term" value="C:endoplasmic reticulum membrane"/>
    <property type="evidence" value="ECO:0007669"/>
    <property type="project" value="TreeGrafter"/>
</dbReference>
<feature type="transmembrane region" description="Helical" evidence="1">
    <location>
        <begin position="162"/>
        <end position="184"/>
    </location>
</feature>
<dbReference type="InterPro" id="IPR022057">
    <property type="entry name" value="Chs7"/>
</dbReference>
<dbReference type="STRING" id="1095629.A0A0C9XDW7"/>
<sequence length="306" mass="33111">MAGFGRFDGLCRNTSSYPWCNLFYRQLQRVDPNALTGVSKDTNTAPVGIVPRCGIPRTGAGGSLGNIANIVVCALSFWLVVGLLFRCNRRKAAVGRSEFRTFLILYLISLPLQLLTTGSFLKQGSMALVVFTAFHAGAVVALFWGLLANAIVATQVVDDGTLVVMILLYAFSVISFGGTVYISLDVALGVTTTVGGPSSPPSAIRSIPLFVLTSIWPALSALIFIIIMSHITVNVLNERRPMVLYVFTTISFILAQLVWFLLGPVICLGSASKVDGSFIATLLETICVWLLYMAWKSITEDAWDNV</sequence>
<dbReference type="HOGENOM" id="CLU_050424_0_0_1"/>
<evidence type="ECO:0000313" key="2">
    <source>
        <dbReference type="EMBL" id="KIK03046.1"/>
    </source>
</evidence>
<accession>A0A0C9XDW7</accession>
<gene>
    <name evidence="2" type="ORF">K443DRAFT_677051</name>
</gene>
<keyword evidence="1" id="KW-0472">Membrane</keyword>